<dbReference type="AlphaFoldDB" id="A0A4U9RB88"/>
<feature type="domain" description="Flagellar Assembly Protein A N-terminal region" evidence="1">
    <location>
        <begin position="75"/>
        <end position="265"/>
    </location>
</feature>
<evidence type="ECO:0000313" key="2">
    <source>
        <dbReference type="EMBL" id="VTQ87503.1"/>
    </source>
</evidence>
<dbReference type="InterPro" id="IPR005646">
    <property type="entry name" value="FapA"/>
</dbReference>
<dbReference type="PANTHER" id="PTHR38032">
    <property type="entry name" value="POLYMERASE-RELATED"/>
    <property type="match status" value="1"/>
</dbReference>
<dbReference type="RefSeq" id="WP_138209784.1">
    <property type="nucleotide sequence ID" value="NZ_CBCRUQ010000004.1"/>
</dbReference>
<keyword evidence="3" id="KW-1185">Reference proteome</keyword>
<dbReference type="Pfam" id="PF03961">
    <property type="entry name" value="FapA"/>
    <property type="match status" value="1"/>
</dbReference>
<sequence length="585" mass="65228">MQDNNTIDLDGKVYIKEGKIFVINPKENGKPAVITPSKGLKLMVDKEEVTFKKEVFANSEIEVFFPSTVGKRNLNISLSLDKMKAYMDISYEPKLIYTLRDEEEDKIVNLKYEVLDKELPPKFSREEIEKVLLDKGILYGILRNNIEKCIKEEYVKDCIIATGKKPVDGTDDTIKLNFIVQKSFKEDSKGNIDYKSIGNIQYVKSGDVIATIIKGKEGIDGVNVFGKIVKSKKRNMVKVKCSSGCELKGDSIIAIIDGKPMYKRNTFKVNHVHEVKGNVDLSTGNINFSGSVIVYGAVSDGMKIESGAGIEVYKNVSGSEIISKGNISVGGNIIYSKVICGGEDNVNIKVNEDLTLLSNILREIRLTMEKIINKNLLGKDVKPGEIIKVLIENKFKNVPVIITSIEKSYAKKGTYKNFINILKKGLLGLGTLSIESSEDIMYMEKLLKEEIEIIKDEKINFSDVDFRYAQNSIIQSSGDIYITGKGEYITNIDANGSIYFTGINSVARGGILKAKNEIKCMYVGSDAGVSTKLKVEREGQIWAKVAFQNTRFAVGTLEHIIEYPCKDVHAYLDEKGELVVEKLKL</sequence>
<dbReference type="Pfam" id="PF20250">
    <property type="entry name" value="FapA_N"/>
    <property type="match status" value="1"/>
</dbReference>
<reference evidence="2 3" key="1">
    <citation type="submission" date="2019-05" db="EMBL/GenBank/DDBJ databases">
        <authorList>
            <consortium name="Pathogen Informatics"/>
        </authorList>
    </citation>
    <scope>NUCLEOTIDE SEQUENCE [LARGE SCALE GENOMIC DNA]</scope>
    <source>
        <strain evidence="2 3">NCTC503</strain>
    </source>
</reference>
<proteinExistence type="predicted"/>
<evidence type="ECO:0000259" key="1">
    <source>
        <dbReference type="Pfam" id="PF20250"/>
    </source>
</evidence>
<dbReference type="PANTHER" id="PTHR38032:SF1">
    <property type="entry name" value="RNA-BINDING PROTEIN KHPB N-TERMINAL DOMAIN-CONTAINING PROTEIN"/>
    <property type="match status" value="1"/>
</dbReference>
<name>A0A4U9RB88_HATHI</name>
<dbReference type="InterPro" id="IPR046866">
    <property type="entry name" value="FapA_N"/>
</dbReference>
<evidence type="ECO:0000313" key="3">
    <source>
        <dbReference type="Proteomes" id="UP000308489"/>
    </source>
</evidence>
<dbReference type="InterPro" id="IPR046865">
    <property type="entry name" value="FapA_b_solenoid"/>
</dbReference>
<accession>A0A4U9RB88</accession>
<dbReference type="OrthoDB" id="1279at2"/>
<dbReference type="KEGG" id="hhw:NCTC503_01092"/>
<dbReference type="EMBL" id="LR590481">
    <property type="protein sequence ID" value="VTQ87503.1"/>
    <property type="molecule type" value="Genomic_DNA"/>
</dbReference>
<dbReference type="Proteomes" id="UP000308489">
    <property type="component" value="Chromosome 1"/>
</dbReference>
<protein>
    <submittedName>
        <fullName evidence="2">Serine phosphatase RsbU, regulator of sigma subunit</fullName>
    </submittedName>
</protein>
<organism evidence="2 3">
    <name type="scientific">Hathewaya histolytica</name>
    <name type="common">Clostridium histolyticum</name>
    <dbReference type="NCBI Taxonomy" id="1498"/>
    <lineage>
        <taxon>Bacteria</taxon>
        <taxon>Bacillati</taxon>
        <taxon>Bacillota</taxon>
        <taxon>Clostridia</taxon>
        <taxon>Eubacteriales</taxon>
        <taxon>Clostridiaceae</taxon>
        <taxon>Hathewaya</taxon>
    </lineage>
</organism>
<gene>
    <name evidence="2" type="ORF">NCTC503_01092</name>
</gene>